<organism evidence="1 2">
    <name type="scientific">Chionoecetes opilio</name>
    <name type="common">Atlantic snow crab</name>
    <name type="synonym">Cancer opilio</name>
    <dbReference type="NCBI Taxonomy" id="41210"/>
    <lineage>
        <taxon>Eukaryota</taxon>
        <taxon>Metazoa</taxon>
        <taxon>Ecdysozoa</taxon>
        <taxon>Arthropoda</taxon>
        <taxon>Crustacea</taxon>
        <taxon>Multicrustacea</taxon>
        <taxon>Malacostraca</taxon>
        <taxon>Eumalacostraca</taxon>
        <taxon>Eucarida</taxon>
        <taxon>Decapoda</taxon>
        <taxon>Pleocyemata</taxon>
        <taxon>Brachyura</taxon>
        <taxon>Eubrachyura</taxon>
        <taxon>Majoidea</taxon>
        <taxon>Majidae</taxon>
        <taxon>Chionoecetes</taxon>
    </lineage>
</organism>
<dbReference type="AlphaFoldDB" id="A0A8J4XP24"/>
<reference evidence="1" key="1">
    <citation type="submission" date="2020-07" db="EMBL/GenBank/DDBJ databases">
        <title>The High-quality genome of the commercially important snow crab, Chionoecetes opilio.</title>
        <authorList>
            <person name="Jeong J.-H."/>
            <person name="Ryu S."/>
        </authorList>
    </citation>
    <scope>NUCLEOTIDE SEQUENCE</scope>
    <source>
        <strain evidence="1">MADBK_172401_WGS</strain>
        <tissue evidence="1">Digestive gland</tissue>
    </source>
</reference>
<dbReference type="OrthoDB" id="5596051at2759"/>
<evidence type="ECO:0000313" key="1">
    <source>
        <dbReference type="EMBL" id="KAG0710889.1"/>
    </source>
</evidence>
<sequence length="67" mass="7282">MQTLKLSPSLPVSSSLNLARIDLVIVTPPDVSDDATLESLEPVWGALEAAVRRGDVMSSAWRTFRTN</sequence>
<dbReference type="EMBL" id="JACEEZ010023787">
    <property type="protein sequence ID" value="KAG0710889.1"/>
    <property type="molecule type" value="Genomic_DNA"/>
</dbReference>
<gene>
    <name evidence="1" type="ORF">GWK47_021851</name>
</gene>
<protein>
    <submittedName>
        <fullName evidence="1">Uncharacterized protein</fullName>
    </submittedName>
</protein>
<keyword evidence="2" id="KW-1185">Reference proteome</keyword>
<accession>A0A8J4XP24</accession>
<proteinExistence type="predicted"/>
<evidence type="ECO:0000313" key="2">
    <source>
        <dbReference type="Proteomes" id="UP000770661"/>
    </source>
</evidence>
<name>A0A8J4XP24_CHIOP</name>
<comment type="caution">
    <text evidence="1">The sequence shown here is derived from an EMBL/GenBank/DDBJ whole genome shotgun (WGS) entry which is preliminary data.</text>
</comment>
<dbReference type="Proteomes" id="UP000770661">
    <property type="component" value="Unassembled WGS sequence"/>
</dbReference>